<reference evidence="1" key="1">
    <citation type="submission" date="2021-02" db="EMBL/GenBank/DDBJ databases">
        <authorList>
            <person name="Nowell W R."/>
        </authorList>
    </citation>
    <scope>NUCLEOTIDE SEQUENCE</scope>
</reference>
<protein>
    <submittedName>
        <fullName evidence="1">Uncharacterized protein</fullName>
    </submittedName>
</protein>
<feature type="non-terminal residue" evidence="1">
    <location>
        <position position="1"/>
    </location>
</feature>
<evidence type="ECO:0000313" key="2">
    <source>
        <dbReference type="Proteomes" id="UP000663834"/>
    </source>
</evidence>
<gene>
    <name evidence="1" type="ORF">KQP761_LOCUS32409</name>
</gene>
<dbReference type="Proteomes" id="UP000663834">
    <property type="component" value="Unassembled WGS sequence"/>
</dbReference>
<dbReference type="AlphaFoldDB" id="A0A816FKD7"/>
<proteinExistence type="predicted"/>
<evidence type="ECO:0000313" key="1">
    <source>
        <dbReference type="EMBL" id="CAF1662509.1"/>
    </source>
</evidence>
<sequence>VLVDHEQLIHNKIWSSTLSYSSTARTMANKQPVQMGA</sequence>
<comment type="caution">
    <text evidence="1">The sequence shown here is derived from an EMBL/GenBank/DDBJ whole genome shotgun (WGS) entry which is preliminary data.</text>
</comment>
<organism evidence="1 2">
    <name type="scientific">Rotaria magnacalcarata</name>
    <dbReference type="NCBI Taxonomy" id="392030"/>
    <lineage>
        <taxon>Eukaryota</taxon>
        <taxon>Metazoa</taxon>
        <taxon>Spiralia</taxon>
        <taxon>Gnathifera</taxon>
        <taxon>Rotifera</taxon>
        <taxon>Eurotatoria</taxon>
        <taxon>Bdelloidea</taxon>
        <taxon>Philodinida</taxon>
        <taxon>Philodinidae</taxon>
        <taxon>Rotaria</taxon>
    </lineage>
</organism>
<name>A0A816FKD7_9BILA</name>
<dbReference type="EMBL" id="CAJNOW010018026">
    <property type="protein sequence ID" value="CAF1662509.1"/>
    <property type="molecule type" value="Genomic_DNA"/>
</dbReference>
<accession>A0A816FKD7</accession>